<dbReference type="Gene3D" id="3.60.21.40">
    <property type="entry name" value="GpdQ, catalytic alpha/beta sandwich domain"/>
    <property type="match status" value="1"/>
</dbReference>
<evidence type="ECO:0000313" key="6">
    <source>
        <dbReference type="EMBL" id="SIT42931.1"/>
    </source>
</evidence>
<dbReference type="InterPro" id="IPR042281">
    <property type="entry name" value="GpdQ_beta-strand"/>
</dbReference>
<keyword evidence="7" id="KW-1185">Reference proteome</keyword>
<proteinExistence type="inferred from homology"/>
<evidence type="ECO:0000256" key="1">
    <source>
        <dbReference type="ARBA" id="ARBA00022723"/>
    </source>
</evidence>
<dbReference type="CDD" id="cd07402">
    <property type="entry name" value="MPP_GpdQ"/>
    <property type="match status" value="1"/>
</dbReference>
<reference evidence="6" key="1">
    <citation type="submission" date="2016-12" db="EMBL/GenBank/DDBJ databases">
        <authorList>
            <person name="Moulin L."/>
        </authorList>
    </citation>
    <scope>NUCLEOTIDE SEQUENCE [LARGE SCALE GENOMIC DNA]</scope>
    <source>
        <strain evidence="6">STM 7183</strain>
    </source>
</reference>
<keyword evidence="1" id="KW-0479">Metal-binding</keyword>
<comment type="caution">
    <text evidence="6">The sequence shown here is derived from an EMBL/GenBank/DDBJ whole genome shotgun (WGS) entry which is preliminary data.</text>
</comment>
<protein>
    <submittedName>
        <fullName evidence="6">3',5'-cyclic adenosine monophosphate phosphodiesterase CpdA</fullName>
        <ecNumber evidence="6">3.1.4.17</ecNumber>
    </submittedName>
</protein>
<accession>A0A1N7S6A5</accession>
<dbReference type="OrthoDB" id="9784378at2"/>
<evidence type="ECO:0000313" key="7">
    <source>
        <dbReference type="Proteomes" id="UP000195569"/>
    </source>
</evidence>
<organism evidence="6 7">
    <name type="scientific">Paraburkholderia piptadeniae</name>
    <dbReference type="NCBI Taxonomy" id="1701573"/>
    <lineage>
        <taxon>Bacteria</taxon>
        <taxon>Pseudomonadati</taxon>
        <taxon>Pseudomonadota</taxon>
        <taxon>Betaproteobacteria</taxon>
        <taxon>Burkholderiales</taxon>
        <taxon>Burkholderiaceae</taxon>
        <taxon>Paraburkholderia</taxon>
    </lineage>
</organism>
<name>A0A1N7S6A5_9BURK</name>
<dbReference type="InterPro" id="IPR029052">
    <property type="entry name" value="Metallo-depent_PP-like"/>
</dbReference>
<evidence type="ECO:0000256" key="2">
    <source>
        <dbReference type="ARBA" id="ARBA00022801"/>
    </source>
</evidence>
<dbReference type="InterPro" id="IPR050884">
    <property type="entry name" value="CNP_phosphodiesterase-III"/>
</dbReference>
<dbReference type="Gene3D" id="3.30.750.180">
    <property type="entry name" value="GpdQ, beta-strand dimerisation domain"/>
    <property type="match status" value="1"/>
</dbReference>
<dbReference type="Pfam" id="PF00149">
    <property type="entry name" value="Metallophos"/>
    <property type="match status" value="1"/>
</dbReference>
<keyword evidence="3" id="KW-0408">Iron</keyword>
<dbReference type="PANTHER" id="PTHR42988">
    <property type="entry name" value="PHOSPHOHYDROLASE"/>
    <property type="match status" value="1"/>
</dbReference>
<comment type="similarity">
    <text evidence="4">Belongs to the cyclic nucleotide phosphodiesterase class-III family.</text>
</comment>
<dbReference type="EC" id="3.1.4.17" evidence="6"/>
<evidence type="ECO:0000256" key="3">
    <source>
        <dbReference type="ARBA" id="ARBA00023004"/>
    </source>
</evidence>
<dbReference type="PANTHER" id="PTHR42988:SF2">
    <property type="entry name" value="CYCLIC NUCLEOTIDE PHOSPHODIESTERASE CBUA0032-RELATED"/>
    <property type="match status" value="1"/>
</dbReference>
<dbReference type="InterPro" id="IPR042283">
    <property type="entry name" value="GpdQ_catalytic"/>
</dbReference>
<feature type="domain" description="Calcineurin-like phosphoesterase" evidence="5">
    <location>
        <begin position="2"/>
        <end position="204"/>
    </location>
</feature>
<dbReference type="GO" id="GO:0004114">
    <property type="term" value="F:3',5'-cyclic-nucleotide phosphodiesterase activity"/>
    <property type="evidence" value="ECO:0007669"/>
    <property type="project" value="UniProtKB-EC"/>
</dbReference>
<dbReference type="SUPFAM" id="SSF56300">
    <property type="entry name" value="Metallo-dependent phosphatases"/>
    <property type="match status" value="1"/>
</dbReference>
<evidence type="ECO:0000256" key="4">
    <source>
        <dbReference type="ARBA" id="ARBA00025742"/>
    </source>
</evidence>
<gene>
    <name evidence="6" type="primary">cpdA</name>
    <name evidence="6" type="ORF">BN2476_330051</name>
</gene>
<dbReference type="InterPro" id="IPR004843">
    <property type="entry name" value="Calcineurin-like_PHP"/>
</dbReference>
<dbReference type="RefSeq" id="WP_087735572.1">
    <property type="nucleotide sequence ID" value="NZ_CYGY02000033.1"/>
</dbReference>
<dbReference type="AlphaFoldDB" id="A0A1N7S6A5"/>
<dbReference type="Proteomes" id="UP000195569">
    <property type="component" value="Unassembled WGS sequence"/>
</dbReference>
<evidence type="ECO:0000259" key="5">
    <source>
        <dbReference type="Pfam" id="PF00149"/>
    </source>
</evidence>
<dbReference type="EMBL" id="CYGY02000033">
    <property type="protein sequence ID" value="SIT42931.1"/>
    <property type="molecule type" value="Genomic_DNA"/>
</dbReference>
<sequence>MLLAQISDLHIKRPGALAYRRVDTAAYLARCIERLNALDPRPDAVVMTGDLVDQGEPEQYAHLKSLLATLEIPYYLLVGNHDDREALRDAFSEREELRTGGEFVQYAVDIGPKRGPLRLIALDSMVPGESAGLLCDVRLAWLEEQLDAARGKPVIVALHHPPFVTGIGHMDALRLEPTSADKFAALVARHPNVERVICGHVHRPMFVRFGGTIASAVPAPAHQVALDLRDDAPSAFMMEPPAFALHRYDSVNGLITHHAYVDAADGPYPFYEPEGTLID</sequence>
<dbReference type="GO" id="GO:0046872">
    <property type="term" value="F:metal ion binding"/>
    <property type="evidence" value="ECO:0007669"/>
    <property type="project" value="UniProtKB-KW"/>
</dbReference>
<keyword evidence="2 6" id="KW-0378">Hydrolase</keyword>
<dbReference type="InterPro" id="IPR026575">
    <property type="entry name" value="GpdQ/CpdA-like"/>
</dbReference>